<accession>A0ACC0IV55</accession>
<protein>
    <submittedName>
        <fullName evidence="1">L-gulonolactone oxidase 4</fullName>
    </submittedName>
</protein>
<sequence>MTGMGSDRGYAVVGYHNHFQSSGTYLDSHENGKTTLCPWDHRVKGLFFHQTTFSISLSNVKSFIQDVQKLVDLEPKALCVLDLYNGVLMRYVKSSSAFLGKQEDRVDFDITYYRSKDPMTPRLYEDILEEVEQLGLFKYGGLPH</sequence>
<keyword evidence="2" id="KW-1185">Reference proteome</keyword>
<comment type="caution">
    <text evidence="1">The sequence shown here is derived from an EMBL/GenBank/DDBJ whole genome shotgun (WGS) entry which is preliminary data.</text>
</comment>
<name>A0ACC0IV55_9ERIC</name>
<organism evidence="1 2">
    <name type="scientific">Camellia lanceoleosa</name>
    <dbReference type="NCBI Taxonomy" id="1840588"/>
    <lineage>
        <taxon>Eukaryota</taxon>
        <taxon>Viridiplantae</taxon>
        <taxon>Streptophyta</taxon>
        <taxon>Embryophyta</taxon>
        <taxon>Tracheophyta</taxon>
        <taxon>Spermatophyta</taxon>
        <taxon>Magnoliopsida</taxon>
        <taxon>eudicotyledons</taxon>
        <taxon>Gunneridae</taxon>
        <taxon>Pentapetalae</taxon>
        <taxon>asterids</taxon>
        <taxon>Ericales</taxon>
        <taxon>Theaceae</taxon>
        <taxon>Camellia</taxon>
    </lineage>
</organism>
<evidence type="ECO:0000313" key="1">
    <source>
        <dbReference type="EMBL" id="KAI8028016.1"/>
    </source>
</evidence>
<proteinExistence type="predicted"/>
<reference evidence="1 2" key="1">
    <citation type="journal article" date="2022" name="Plant J.">
        <title>Chromosome-level genome of Camellia lanceoleosa provides a valuable resource for understanding genome evolution and self-incompatibility.</title>
        <authorList>
            <person name="Gong W."/>
            <person name="Xiao S."/>
            <person name="Wang L."/>
            <person name="Liao Z."/>
            <person name="Chang Y."/>
            <person name="Mo W."/>
            <person name="Hu G."/>
            <person name="Li W."/>
            <person name="Zhao G."/>
            <person name="Zhu H."/>
            <person name="Hu X."/>
            <person name="Ji K."/>
            <person name="Xiang X."/>
            <person name="Song Q."/>
            <person name="Yuan D."/>
            <person name="Jin S."/>
            <person name="Zhang L."/>
        </authorList>
    </citation>
    <scope>NUCLEOTIDE SEQUENCE [LARGE SCALE GENOMIC DNA]</scope>
    <source>
        <strain evidence="1">SQ_2022a</strain>
    </source>
</reference>
<evidence type="ECO:0000313" key="2">
    <source>
        <dbReference type="Proteomes" id="UP001060215"/>
    </source>
</evidence>
<dbReference type="Proteomes" id="UP001060215">
    <property type="component" value="Chromosome 3"/>
</dbReference>
<gene>
    <name evidence="1" type="ORF">LOK49_LG02G00037</name>
</gene>
<dbReference type="EMBL" id="CM045760">
    <property type="protein sequence ID" value="KAI8028016.1"/>
    <property type="molecule type" value="Genomic_DNA"/>
</dbReference>